<gene>
    <name evidence="1" type="ORF">WJU22_25005</name>
</gene>
<protein>
    <submittedName>
        <fullName evidence="1">Uncharacterized protein</fullName>
    </submittedName>
</protein>
<name>A0ABZ2Z3I0_9BACT</name>
<keyword evidence="2" id="KW-1185">Reference proteome</keyword>
<evidence type="ECO:0000313" key="2">
    <source>
        <dbReference type="Proteomes" id="UP001449657"/>
    </source>
</evidence>
<dbReference type="EMBL" id="CP150096">
    <property type="protein sequence ID" value="WZN46158.1"/>
    <property type="molecule type" value="Genomic_DNA"/>
</dbReference>
<reference evidence="1 2" key="1">
    <citation type="submission" date="2024-03" db="EMBL/GenBank/DDBJ databases">
        <title>Chitinophaga caseinilytica sp. nov., a casein hydrolysing bacterium isolated from forest soil.</title>
        <authorList>
            <person name="Lee D.S."/>
            <person name="Han D.M."/>
            <person name="Baek J.H."/>
            <person name="Choi D.G."/>
            <person name="Jeon J.H."/>
            <person name="Jeon C.O."/>
        </authorList>
    </citation>
    <scope>NUCLEOTIDE SEQUENCE [LARGE SCALE GENOMIC DNA]</scope>
    <source>
        <strain evidence="1 2">KACC 19118</strain>
    </source>
</reference>
<organism evidence="1 2">
    <name type="scientific">Chitinophaga caseinilytica</name>
    <dbReference type="NCBI Taxonomy" id="2267521"/>
    <lineage>
        <taxon>Bacteria</taxon>
        <taxon>Pseudomonadati</taxon>
        <taxon>Bacteroidota</taxon>
        <taxon>Chitinophagia</taxon>
        <taxon>Chitinophagales</taxon>
        <taxon>Chitinophagaceae</taxon>
        <taxon>Chitinophaga</taxon>
    </lineage>
</organism>
<sequence>MIRIGFTGIGAGTAIGFIFLLDFGTSLMISGNGAVFASGNGTVLFSGTSCCLPAGLTAGGIVSTRSMPCTGPLRPNTGHILPMNTTTNKLVGIKTANLRISVKITGLCHFLRQHKPV</sequence>
<dbReference type="Proteomes" id="UP001449657">
    <property type="component" value="Chromosome"/>
</dbReference>
<accession>A0ABZ2Z3I0</accession>
<evidence type="ECO:0000313" key="1">
    <source>
        <dbReference type="EMBL" id="WZN46158.1"/>
    </source>
</evidence>
<dbReference type="RefSeq" id="WP_341840899.1">
    <property type="nucleotide sequence ID" value="NZ_CP149792.1"/>
</dbReference>
<proteinExistence type="predicted"/>